<evidence type="ECO:0000313" key="1">
    <source>
        <dbReference type="EnsemblMetazoa" id="GPAI047435-PA"/>
    </source>
</evidence>
<accession>A0A1B0AJ41</accession>
<dbReference type="Proteomes" id="UP000092445">
    <property type="component" value="Unassembled WGS sequence"/>
</dbReference>
<dbReference type="AlphaFoldDB" id="A0A1B0AJ41"/>
<name>A0A1B0AJ41_GLOPL</name>
<protein>
    <submittedName>
        <fullName evidence="1">Uncharacterized protein</fullName>
    </submittedName>
</protein>
<reference evidence="1" key="2">
    <citation type="submission" date="2020-05" db="UniProtKB">
        <authorList>
            <consortium name="EnsemblMetazoa"/>
        </authorList>
    </citation>
    <scope>IDENTIFICATION</scope>
    <source>
        <strain evidence="1">IAEA</strain>
    </source>
</reference>
<organism evidence="1 2">
    <name type="scientific">Glossina pallidipes</name>
    <name type="common">Tsetse fly</name>
    <dbReference type="NCBI Taxonomy" id="7398"/>
    <lineage>
        <taxon>Eukaryota</taxon>
        <taxon>Metazoa</taxon>
        <taxon>Ecdysozoa</taxon>
        <taxon>Arthropoda</taxon>
        <taxon>Hexapoda</taxon>
        <taxon>Insecta</taxon>
        <taxon>Pterygota</taxon>
        <taxon>Neoptera</taxon>
        <taxon>Endopterygota</taxon>
        <taxon>Diptera</taxon>
        <taxon>Brachycera</taxon>
        <taxon>Muscomorpha</taxon>
        <taxon>Hippoboscoidea</taxon>
        <taxon>Glossinidae</taxon>
        <taxon>Glossina</taxon>
    </lineage>
</organism>
<sequence length="90" mass="10305">MFVPPLTIPIISAAMNESGTYASSNGDVYRQSSRQLTYQEARFGACLTASAYVLLQTPNYSHCNYQNHHHQHRRRAGYNWENAELPKFLI</sequence>
<reference evidence="2" key="1">
    <citation type="submission" date="2014-03" db="EMBL/GenBank/DDBJ databases">
        <authorList>
            <person name="Aksoy S."/>
            <person name="Warren W."/>
            <person name="Wilson R.K."/>
        </authorList>
    </citation>
    <scope>NUCLEOTIDE SEQUENCE [LARGE SCALE GENOMIC DNA]</scope>
    <source>
        <strain evidence="2">IAEA</strain>
    </source>
</reference>
<keyword evidence="2" id="KW-1185">Reference proteome</keyword>
<dbReference type="VEuPathDB" id="VectorBase:GPAI047435"/>
<dbReference type="EnsemblMetazoa" id="GPAI047435-RA">
    <property type="protein sequence ID" value="GPAI047435-PA"/>
    <property type="gene ID" value="GPAI047435"/>
</dbReference>
<evidence type="ECO:0000313" key="2">
    <source>
        <dbReference type="Proteomes" id="UP000092445"/>
    </source>
</evidence>
<proteinExistence type="predicted"/>